<protein>
    <submittedName>
        <fullName evidence="1">Uncharacterized protein</fullName>
    </submittedName>
</protein>
<accession>Q9CFU1</accession>
<sequence>MKNPPLAGHLKKSSYRKMMDKITNIHWLSKEDVGFEPTHAFTCLTVFKTVPFSQAWVILH</sequence>
<dbReference type="HOGENOM" id="CLU_2935794_0_0_9"/>
<keyword evidence="2" id="KW-1185">Reference proteome</keyword>
<evidence type="ECO:0000313" key="2">
    <source>
        <dbReference type="Proteomes" id="UP000002196"/>
    </source>
</evidence>
<evidence type="ECO:0000313" key="1">
    <source>
        <dbReference type="EMBL" id="AAK05472.1"/>
    </source>
</evidence>
<dbReference type="eggNOG" id="ENOG502ZNQE">
    <property type="taxonomic scope" value="Bacteria"/>
</dbReference>
<name>Q9CFU1_LACLA</name>
<gene>
    <name evidence="1" type="primary">yobC</name>
    <name evidence="1" type="ORF">L11956</name>
</gene>
<proteinExistence type="predicted"/>
<dbReference type="PaxDb" id="272623-L11956"/>
<dbReference type="EnsemblBacteria" id="AAK05472">
    <property type="protein sequence ID" value="AAK05472"/>
    <property type="gene ID" value="L11956"/>
</dbReference>
<dbReference type="PIR" id="F86796">
    <property type="entry name" value="F86796"/>
</dbReference>
<dbReference type="KEGG" id="lla:L11956"/>
<dbReference type="Proteomes" id="UP000002196">
    <property type="component" value="Chromosome"/>
</dbReference>
<organism evidence="1 2">
    <name type="scientific">Lactococcus lactis subsp. lactis (strain IL1403)</name>
    <name type="common">Streptococcus lactis</name>
    <dbReference type="NCBI Taxonomy" id="272623"/>
    <lineage>
        <taxon>Bacteria</taxon>
        <taxon>Bacillati</taxon>
        <taxon>Bacillota</taxon>
        <taxon>Bacilli</taxon>
        <taxon>Lactobacillales</taxon>
        <taxon>Streptococcaceae</taxon>
        <taxon>Lactococcus</taxon>
    </lineage>
</organism>
<dbReference type="EMBL" id="AE005176">
    <property type="protein sequence ID" value="AAK05472.1"/>
    <property type="molecule type" value="Genomic_DNA"/>
</dbReference>
<reference evidence="1 2" key="1">
    <citation type="journal article" date="2001" name="Genome Res.">
        <title>The complete genome sequence of the lactic acid bacterium Lactococcus lactis ssp. lactis IL1403.</title>
        <authorList>
            <person name="Bolotin A."/>
            <person name="Wincker P."/>
            <person name="Mauger S."/>
            <person name="Jaillon O."/>
            <person name="Malarme K."/>
            <person name="Weissenbach J."/>
            <person name="Ehrlich S.D."/>
            <person name="Sorokin A."/>
        </authorList>
    </citation>
    <scope>NUCLEOTIDE SEQUENCE [LARGE SCALE GENOMIC DNA]</scope>
    <source>
        <strain evidence="1 2">IL1403</strain>
    </source>
</reference>
<dbReference type="AlphaFoldDB" id="Q9CFU1"/>